<keyword evidence="2" id="KW-0067">ATP-binding</keyword>
<protein>
    <submittedName>
        <fullName evidence="3">Uncharacterized protein</fullName>
    </submittedName>
</protein>
<dbReference type="Gene3D" id="1.20.1270.10">
    <property type="match status" value="1"/>
</dbReference>
<dbReference type="PANTHER" id="PTHR19375">
    <property type="entry name" value="HEAT SHOCK PROTEIN 70KDA"/>
    <property type="match status" value="1"/>
</dbReference>
<dbReference type="AlphaFoldDB" id="A0ABD1MES7"/>
<dbReference type="Proteomes" id="UP001603857">
    <property type="component" value="Unassembled WGS sequence"/>
</dbReference>
<dbReference type="GO" id="GO:0005524">
    <property type="term" value="F:ATP binding"/>
    <property type="evidence" value="ECO:0007669"/>
    <property type="project" value="UniProtKB-KW"/>
</dbReference>
<proteinExistence type="predicted"/>
<dbReference type="InterPro" id="IPR029048">
    <property type="entry name" value="HSP70_C_sf"/>
</dbReference>
<evidence type="ECO:0000256" key="1">
    <source>
        <dbReference type="ARBA" id="ARBA00022741"/>
    </source>
</evidence>
<dbReference type="InterPro" id="IPR013126">
    <property type="entry name" value="Hsp_70_fam"/>
</dbReference>
<organism evidence="3 4">
    <name type="scientific">Flemingia macrophylla</name>
    <dbReference type="NCBI Taxonomy" id="520843"/>
    <lineage>
        <taxon>Eukaryota</taxon>
        <taxon>Viridiplantae</taxon>
        <taxon>Streptophyta</taxon>
        <taxon>Embryophyta</taxon>
        <taxon>Tracheophyta</taxon>
        <taxon>Spermatophyta</taxon>
        <taxon>Magnoliopsida</taxon>
        <taxon>eudicotyledons</taxon>
        <taxon>Gunneridae</taxon>
        <taxon>Pentapetalae</taxon>
        <taxon>rosids</taxon>
        <taxon>fabids</taxon>
        <taxon>Fabales</taxon>
        <taxon>Fabaceae</taxon>
        <taxon>Papilionoideae</taxon>
        <taxon>50 kb inversion clade</taxon>
        <taxon>NPAAA clade</taxon>
        <taxon>indigoferoid/millettioid clade</taxon>
        <taxon>Phaseoleae</taxon>
        <taxon>Flemingia</taxon>
    </lineage>
</organism>
<reference evidence="3 4" key="1">
    <citation type="submission" date="2024-08" db="EMBL/GenBank/DDBJ databases">
        <title>Insights into the chromosomal genome structure of Flemingia macrophylla.</title>
        <authorList>
            <person name="Ding Y."/>
            <person name="Zhao Y."/>
            <person name="Bi W."/>
            <person name="Wu M."/>
            <person name="Zhao G."/>
            <person name="Gong Y."/>
            <person name="Li W."/>
            <person name="Zhang P."/>
        </authorList>
    </citation>
    <scope>NUCLEOTIDE SEQUENCE [LARGE SCALE GENOMIC DNA]</scope>
    <source>
        <strain evidence="3">DYQJB</strain>
        <tissue evidence="3">Leaf</tissue>
    </source>
</reference>
<dbReference type="Pfam" id="PF00012">
    <property type="entry name" value="HSP70"/>
    <property type="match status" value="1"/>
</dbReference>
<accession>A0ABD1MES7</accession>
<sequence length="103" mass="11951">MEDLLHGSVSGEYCMITCRISETFKDFFKGKDLCKSINTDESVAYGAVVQEAEIYKVEDLKYQKKVKTMNALDDYVYRIKNAIEDIDNTDKFHPQDKMKVTYT</sequence>
<gene>
    <name evidence="3" type="ORF">Fmac_015513</name>
</gene>
<evidence type="ECO:0000313" key="3">
    <source>
        <dbReference type="EMBL" id="KAL2334300.1"/>
    </source>
</evidence>
<keyword evidence="4" id="KW-1185">Reference proteome</keyword>
<dbReference type="SUPFAM" id="SSF100934">
    <property type="entry name" value="Heat shock protein 70kD (HSP70), C-terminal subdomain"/>
    <property type="match status" value="1"/>
</dbReference>
<dbReference type="Gene3D" id="3.30.420.40">
    <property type="match status" value="2"/>
</dbReference>
<keyword evidence="1" id="KW-0547">Nucleotide-binding</keyword>
<name>A0ABD1MES7_9FABA</name>
<evidence type="ECO:0000256" key="2">
    <source>
        <dbReference type="ARBA" id="ARBA00022840"/>
    </source>
</evidence>
<evidence type="ECO:0000313" key="4">
    <source>
        <dbReference type="Proteomes" id="UP001603857"/>
    </source>
</evidence>
<dbReference type="EMBL" id="JBGMDY010000005">
    <property type="protein sequence ID" value="KAL2334300.1"/>
    <property type="molecule type" value="Genomic_DNA"/>
</dbReference>
<comment type="caution">
    <text evidence="3">The sequence shown here is derived from an EMBL/GenBank/DDBJ whole genome shotgun (WGS) entry which is preliminary data.</text>
</comment>